<dbReference type="RefSeq" id="WP_213172419.1">
    <property type="nucleotide sequence ID" value="NZ_CP070496.1"/>
</dbReference>
<evidence type="ECO:0000313" key="2">
    <source>
        <dbReference type="EMBL" id="QSB06410.1"/>
    </source>
</evidence>
<feature type="transmembrane region" description="Helical" evidence="1">
    <location>
        <begin position="37"/>
        <end position="55"/>
    </location>
</feature>
<feature type="transmembrane region" description="Helical" evidence="1">
    <location>
        <begin position="6"/>
        <end position="30"/>
    </location>
</feature>
<dbReference type="Pfam" id="PF06966">
    <property type="entry name" value="DUF1295"/>
    <property type="match status" value="1"/>
</dbReference>
<dbReference type="Proteomes" id="UP000662939">
    <property type="component" value="Chromosome"/>
</dbReference>
<dbReference type="PANTHER" id="PTHR32251:SF17">
    <property type="entry name" value="STEROID 5-ALPHA REDUCTASE C-TERMINAL DOMAIN-CONTAINING PROTEIN"/>
    <property type="match status" value="1"/>
</dbReference>
<dbReference type="Gene3D" id="1.20.120.1630">
    <property type="match status" value="1"/>
</dbReference>
<dbReference type="InterPro" id="IPR010721">
    <property type="entry name" value="UstE-like"/>
</dbReference>
<gene>
    <name evidence="2" type="ORF">JQS30_05770</name>
</gene>
<sequence length="269" mass="29763">MDNWGPLLLNLGVTAAVSLGVLLLTFAVAVATGKHRVVDVAWGLAFAIVAFTTWWMSAGHGDDLTRAVVTTATIVWGLRLATHIAWRSRGKPEDPRYEEMLSKAKGNRNVYALRWVYVLQGSLVWFISWPVQVAQYAAAPPLALLWLGVAIWLLGFVFESVGDYQLAAFKNNPANKGKVLQSGLWRYTRHPNYFGDACVWWGLFVMACGSWVGAATIVAPLTMTYFLAAKTGKPLMEEHLSRTRPEYVDYINRTSGFVPLPPKSSSGRT</sequence>
<proteinExistence type="predicted"/>
<feature type="transmembrane region" description="Helical" evidence="1">
    <location>
        <begin position="199"/>
        <end position="228"/>
    </location>
</feature>
<keyword evidence="1" id="KW-1133">Transmembrane helix</keyword>
<name>A0A895XW10_9ACTN</name>
<keyword evidence="3" id="KW-1185">Reference proteome</keyword>
<dbReference type="GO" id="GO:0016020">
    <property type="term" value="C:membrane"/>
    <property type="evidence" value="ECO:0007669"/>
    <property type="project" value="TreeGrafter"/>
</dbReference>
<feature type="transmembrane region" description="Helical" evidence="1">
    <location>
        <begin position="111"/>
        <end position="131"/>
    </location>
</feature>
<dbReference type="AlphaFoldDB" id="A0A895XW10"/>
<dbReference type="EMBL" id="CP070496">
    <property type="protein sequence ID" value="QSB06410.1"/>
    <property type="molecule type" value="Genomic_DNA"/>
</dbReference>
<keyword evidence="1" id="KW-0812">Transmembrane</keyword>
<accession>A0A895XW10</accession>
<protein>
    <submittedName>
        <fullName evidence="2">DUF1295 domain-containing protein</fullName>
    </submittedName>
</protein>
<feature type="transmembrane region" description="Helical" evidence="1">
    <location>
        <begin position="143"/>
        <end position="161"/>
    </location>
</feature>
<dbReference type="KEGG" id="nav:JQS30_05770"/>
<organism evidence="2 3">
    <name type="scientific">Natronoglycomyces albus</name>
    <dbReference type="NCBI Taxonomy" id="2811108"/>
    <lineage>
        <taxon>Bacteria</taxon>
        <taxon>Bacillati</taxon>
        <taxon>Actinomycetota</taxon>
        <taxon>Actinomycetes</taxon>
        <taxon>Glycomycetales</taxon>
        <taxon>Glycomycetaceae</taxon>
        <taxon>Natronoglycomyces</taxon>
    </lineage>
</organism>
<dbReference type="PROSITE" id="PS50244">
    <property type="entry name" value="S5A_REDUCTASE"/>
    <property type="match status" value="1"/>
</dbReference>
<dbReference type="PANTHER" id="PTHR32251">
    <property type="entry name" value="3-OXO-5-ALPHA-STEROID 4-DEHYDROGENASE"/>
    <property type="match status" value="1"/>
</dbReference>
<evidence type="ECO:0000256" key="1">
    <source>
        <dbReference type="SAM" id="Phobius"/>
    </source>
</evidence>
<reference evidence="2" key="1">
    <citation type="submission" date="2021-02" db="EMBL/GenBank/DDBJ databases">
        <title>Natronoglycomyces albus gen. nov., sp. nov, a haloalkaliphilic actinobacterium from a soda solonchak soil.</title>
        <authorList>
            <person name="Sorokin D.Y."/>
            <person name="Khijniak T.V."/>
            <person name="Zakharycheva A.P."/>
            <person name="Boueva O.V."/>
            <person name="Ariskina E.V."/>
            <person name="Hahnke R.L."/>
            <person name="Bunk B."/>
            <person name="Sproer C."/>
            <person name="Schumann P."/>
            <person name="Evtushenko L.I."/>
            <person name="Kublanov I.V."/>
        </authorList>
    </citation>
    <scope>NUCLEOTIDE SEQUENCE</scope>
    <source>
        <strain evidence="2">DSM 106290</strain>
    </source>
</reference>
<keyword evidence="1" id="KW-0472">Membrane</keyword>
<evidence type="ECO:0000313" key="3">
    <source>
        <dbReference type="Proteomes" id="UP000662939"/>
    </source>
</evidence>